<dbReference type="InterPro" id="IPR011008">
    <property type="entry name" value="Dimeric_a/b-barrel"/>
</dbReference>
<dbReference type="EMBL" id="LGAV01000004">
    <property type="protein sequence ID" value="KOS13990.1"/>
    <property type="molecule type" value="Genomic_DNA"/>
</dbReference>
<dbReference type="RefSeq" id="XP_017991622.1">
    <property type="nucleotide sequence ID" value="XM_018138731.1"/>
</dbReference>
<proteinExistence type="predicted"/>
<feature type="domain" description="ABM" evidence="1">
    <location>
        <begin position="10"/>
        <end position="105"/>
    </location>
</feature>
<reference evidence="2 3" key="1">
    <citation type="submission" date="2015-07" db="EMBL/GenBank/DDBJ databases">
        <title>Draft Genome Sequence of Malassezia furfur CBS1878 and Malassezia pachydermatis CBS1879.</title>
        <authorList>
            <person name="Triana S."/>
            <person name="Ohm R."/>
            <person name="Gonzalez A."/>
            <person name="DeCock H."/>
            <person name="Restrepo S."/>
            <person name="Celis A."/>
        </authorList>
    </citation>
    <scope>NUCLEOTIDE SEQUENCE [LARGE SCALE GENOMIC DNA]</scope>
    <source>
        <strain evidence="2 3">CBS 1879</strain>
    </source>
</reference>
<dbReference type="Pfam" id="PF03992">
    <property type="entry name" value="ABM"/>
    <property type="match status" value="1"/>
</dbReference>
<dbReference type="GeneID" id="28730607"/>
<keyword evidence="3" id="KW-1185">Reference proteome</keyword>
<comment type="caution">
    <text evidence="2">The sequence shown here is derived from an EMBL/GenBank/DDBJ whole genome shotgun (WGS) entry which is preliminary data.</text>
</comment>
<dbReference type="SUPFAM" id="SSF54909">
    <property type="entry name" value="Dimeric alpha+beta barrel"/>
    <property type="match status" value="1"/>
</dbReference>
<organism evidence="2 3">
    <name type="scientific">Malassezia pachydermatis</name>
    <dbReference type="NCBI Taxonomy" id="77020"/>
    <lineage>
        <taxon>Eukaryota</taxon>
        <taxon>Fungi</taxon>
        <taxon>Dikarya</taxon>
        <taxon>Basidiomycota</taxon>
        <taxon>Ustilaginomycotina</taxon>
        <taxon>Malasseziomycetes</taxon>
        <taxon>Malasseziales</taxon>
        <taxon>Malasseziaceae</taxon>
        <taxon>Malassezia</taxon>
    </lineage>
</organism>
<dbReference type="PROSITE" id="PS51725">
    <property type="entry name" value="ABM"/>
    <property type="match status" value="1"/>
</dbReference>
<gene>
    <name evidence="2" type="ORF">Malapachy_4280</name>
</gene>
<protein>
    <recommendedName>
        <fullName evidence="1">ABM domain-containing protein</fullName>
    </recommendedName>
</protein>
<evidence type="ECO:0000313" key="2">
    <source>
        <dbReference type="EMBL" id="KOS13990.1"/>
    </source>
</evidence>
<dbReference type="VEuPathDB" id="FungiDB:Malapachy_4280"/>
<accession>A0A0M8MUE1</accession>
<evidence type="ECO:0000259" key="1">
    <source>
        <dbReference type="PROSITE" id="PS51725"/>
    </source>
</evidence>
<dbReference type="Gene3D" id="3.30.70.100">
    <property type="match status" value="1"/>
</dbReference>
<dbReference type="Proteomes" id="UP000037751">
    <property type="component" value="Unassembled WGS sequence"/>
</dbReference>
<sequence length="110" mass="12418">MSAPKQGPFILVAASITAKGEAEAESLEKHLVTISRKANNDEAGTKTYRVSRDVNDKLKFIVFANYETEEYVDEAAFEAHKASDEFQALFREVGTLTSQFDFQFLHEKRP</sequence>
<dbReference type="OrthoDB" id="10011777at2759"/>
<dbReference type="InterPro" id="IPR007138">
    <property type="entry name" value="ABM_dom"/>
</dbReference>
<dbReference type="AlphaFoldDB" id="A0A0M8MUE1"/>
<evidence type="ECO:0000313" key="3">
    <source>
        <dbReference type="Proteomes" id="UP000037751"/>
    </source>
</evidence>
<name>A0A0M8MUE1_9BASI</name>
<dbReference type="STRING" id="77020.A0A0M8MUE1"/>